<dbReference type="CDD" id="cd04496">
    <property type="entry name" value="SSB_OBF"/>
    <property type="match status" value="1"/>
</dbReference>
<feature type="region of interest" description="Disordered" evidence="4">
    <location>
        <begin position="124"/>
        <end position="148"/>
    </location>
</feature>
<sequence length="148" mass="16809">MNNVNISGYLTDNAVLKHLNTPNQTPCLECSIGHTRTFTNEKGNVEKETSFFDIVIYGKYAEHIVSRMTKGTLIFIEGTLKQHKWKHEGKSYAKVVIIGKRVNIIDKIKHTHNMDNKEKEHCEASDCENSTPPNIDQNEQQVSSIVPI</sequence>
<dbReference type="AlphaFoldDB" id="V8CE13"/>
<keyword evidence="1 2" id="KW-0238">DNA-binding</keyword>
<keyword evidence="6" id="KW-1185">Reference proteome</keyword>
<dbReference type="Pfam" id="PF00436">
    <property type="entry name" value="SSB"/>
    <property type="match status" value="1"/>
</dbReference>
<dbReference type="STRING" id="1357399.HMPREF2087_01417"/>
<evidence type="ECO:0000313" key="6">
    <source>
        <dbReference type="Proteomes" id="UP000018688"/>
    </source>
</evidence>
<dbReference type="EMBL" id="AZJJ01000007">
    <property type="protein sequence ID" value="ETD25589.1"/>
    <property type="molecule type" value="Genomic_DNA"/>
</dbReference>
<evidence type="ECO:0000256" key="4">
    <source>
        <dbReference type="SAM" id="MobiDB-lite"/>
    </source>
</evidence>
<comment type="caution">
    <text evidence="5">The sequence shown here is derived from an EMBL/GenBank/DDBJ whole genome shotgun (WGS) entry which is preliminary data.</text>
</comment>
<dbReference type="InterPro" id="IPR012340">
    <property type="entry name" value="NA-bd_OB-fold"/>
</dbReference>
<accession>V8CE13</accession>
<dbReference type="PATRIC" id="fig|1357399.3.peg.1483"/>
<evidence type="ECO:0000256" key="2">
    <source>
        <dbReference type="PIRNR" id="PIRNR002070"/>
    </source>
</evidence>
<dbReference type="InterPro" id="IPR011344">
    <property type="entry name" value="ssDNA-bd"/>
</dbReference>
<gene>
    <name evidence="5" type="ORF">HMPREF2087_01417</name>
</gene>
<reference evidence="5 6" key="1">
    <citation type="submission" date="2013-10" db="EMBL/GenBank/DDBJ databases">
        <title>The Genome Sequence of Helicobacter canis NCTC 12740.</title>
        <authorList>
            <consortium name="The Broad Institute Genomics Platform"/>
            <person name="Earl A."/>
            <person name="Fox J.G."/>
            <person name="Shen Z."/>
            <person name="Young S.K."/>
            <person name="Zeng Q."/>
            <person name="Gargeya S."/>
            <person name="Fitzgerald M."/>
            <person name="Abouelleil A."/>
            <person name="Alvarado L."/>
            <person name="Chapman S.B."/>
            <person name="Gainer-Dewar J."/>
            <person name="Goldberg J."/>
            <person name="Griggs A."/>
            <person name="Gujja S."/>
            <person name="Hansen M."/>
            <person name="Howarth C."/>
            <person name="Imamovic A."/>
            <person name="Ireland A."/>
            <person name="Larimer J."/>
            <person name="McCowan C."/>
            <person name="Murphy C."/>
            <person name="Pearson M."/>
            <person name="Poon T.W."/>
            <person name="Priest M."/>
            <person name="Roberts A."/>
            <person name="Saif S."/>
            <person name="Shea T."/>
            <person name="Sykes S."/>
            <person name="Wortman J."/>
            <person name="Nusbaum C."/>
            <person name="Birren B."/>
        </authorList>
    </citation>
    <scope>NUCLEOTIDE SEQUENCE [LARGE SCALE GENOMIC DNA]</scope>
    <source>
        <strain evidence="5 6">NCTC 12740</strain>
    </source>
</reference>
<dbReference type="SUPFAM" id="SSF50249">
    <property type="entry name" value="Nucleic acid-binding proteins"/>
    <property type="match status" value="1"/>
</dbReference>
<dbReference type="GO" id="GO:0003697">
    <property type="term" value="F:single-stranded DNA binding"/>
    <property type="evidence" value="ECO:0007669"/>
    <property type="project" value="InterPro"/>
</dbReference>
<organism evidence="5 6">
    <name type="scientific">Helicobacter canis NCTC 12740</name>
    <dbReference type="NCBI Taxonomy" id="1357399"/>
    <lineage>
        <taxon>Bacteria</taxon>
        <taxon>Pseudomonadati</taxon>
        <taxon>Campylobacterota</taxon>
        <taxon>Epsilonproteobacteria</taxon>
        <taxon>Campylobacterales</taxon>
        <taxon>Helicobacteraceae</taxon>
        <taxon>Helicobacter</taxon>
    </lineage>
</organism>
<proteinExistence type="predicted"/>
<dbReference type="Gene3D" id="2.40.50.140">
    <property type="entry name" value="Nucleic acid-binding proteins"/>
    <property type="match status" value="1"/>
</dbReference>
<dbReference type="Proteomes" id="UP000018688">
    <property type="component" value="Unassembled WGS sequence"/>
</dbReference>
<feature type="compositionally biased region" description="Polar residues" evidence="4">
    <location>
        <begin position="127"/>
        <end position="148"/>
    </location>
</feature>
<dbReference type="PIRSF" id="PIRSF002070">
    <property type="entry name" value="SSB"/>
    <property type="match status" value="1"/>
</dbReference>
<protein>
    <recommendedName>
        <fullName evidence="2 3">Single-stranded DNA-binding protein</fullName>
    </recommendedName>
</protein>
<dbReference type="RefSeq" id="WP_023930425.1">
    <property type="nucleotide sequence ID" value="NZ_KI669458.1"/>
</dbReference>
<dbReference type="GO" id="GO:0006260">
    <property type="term" value="P:DNA replication"/>
    <property type="evidence" value="ECO:0007669"/>
    <property type="project" value="InterPro"/>
</dbReference>
<evidence type="ECO:0000256" key="3">
    <source>
        <dbReference type="RuleBase" id="RU000524"/>
    </source>
</evidence>
<dbReference type="NCBIfam" id="TIGR00621">
    <property type="entry name" value="ssb"/>
    <property type="match status" value="1"/>
</dbReference>
<evidence type="ECO:0000313" key="5">
    <source>
        <dbReference type="EMBL" id="ETD25589.1"/>
    </source>
</evidence>
<dbReference type="InterPro" id="IPR000424">
    <property type="entry name" value="Primosome_PriB/ssb"/>
</dbReference>
<dbReference type="PROSITE" id="PS50935">
    <property type="entry name" value="SSB"/>
    <property type="match status" value="1"/>
</dbReference>
<dbReference type="HOGENOM" id="CLU_078758_6_0_7"/>
<dbReference type="eggNOG" id="COG0629">
    <property type="taxonomic scope" value="Bacteria"/>
</dbReference>
<name>V8CE13_9HELI</name>
<evidence type="ECO:0000256" key="1">
    <source>
        <dbReference type="ARBA" id="ARBA00023125"/>
    </source>
</evidence>